<dbReference type="STRING" id="1522189.A0A316W1H7"/>
<keyword evidence="2" id="KW-1185">Reference proteome</keyword>
<organism evidence="1 2">
    <name type="scientific">Ceraceosorus guamensis</name>
    <dbReference type="NCBI Taxonomy" id="1522189"/>
    <lineage>
        <taxon>Eukaryota</taxon>
        <taxon>Fungi</taxon>
        <taxon>Dikarya</taxon>
        <taxon>Basidiomycota</taxon>
        <taxon>Ustilaginomycotina</taxon>
        <taxon>Exobasidiomycetes</taxon>
        <taxon>Ceraceosorales</taxon>
        <taxon>Ceraceosoraceae</taxon>
        <taxon>Ceraceosorus</taxon>
    </lineage>
</organism>
<dbReference type="Pfam" id="PF17784">
    <property type="entry name" value="Sulfotransfer_4"/>
    <property type="match status" value="1"/>
</dbReference>
<dbReference type="Proteomes" id="UP000245783">
    <property type="component" value="Unassembled WGS sequence"/>
</dbReference>
<dbReference type="EMBL" id="KZ819367">
    <property type="protein sequence ID" value="PWN43757.1"/>
    <property type="molecule type" value="Genomic_DNA"/>
</dbReference>
<dbReference type="PANTHER" id="PTHR36978">
    <property type="entry name" value="P-LOOP CONTAINING NUCLEOTIDE TRIPHOSPHATE HYDROLASE"/>
    <property type="match status" value="1"/>
</dbReference>
<reference evidence="1 2" key="1">
    <citation type="journal article" date="2018" name="Mol. Biol. Evol.">
        <title>Broad Genomic Sampling Reveals a Smut Pathogenic Ancestry of the Fungal Clade Ustilaginomycotina.</title>
        <authorList>
            <person name="Kijpornyongpan T."/>
            <person name="Mondo S.J."/>
            <person name="Barry K."/>
            <person name="Sandor L."/>
            <person name="Lee J."/>
            <person name="Lipzen A."/>
            <person name="Pangilinan J."/>
            <person name="LaButti K."/>
            <person name="Hainaut M."/>
            <person name="Henrissat B."/>
            <person name="Grigoriev I.V."/>
            <person name="Spatafora J.W."/>
            <person name="Aime M.C."/>
        </authorList>
    </citation>
    <scope>NUCLEOTIDE SEQUENCE [LARGE SCALE GENOMIC DNA]</scope>
    <source>
        <strain evidence="1 2">MCA 4658</strain>
    </source>
</reference>
<dbReference type="PANTHER" id="PTHR36978:SF4">
    <property type="entry name" value="P-LOOP CONTAINING NUCLEOSIDE TRIPHOSPHATE HYDROLASE PROTEIN"/>
    <property type="match status" value="1"/>
</dbReference>
<sequence>MATHKYDEHDPYNDGYHRGDRVVPFRVLSLGMSRTATASTQRALVMLGFSNCYHGYRPLRRQNVPLASSDIARWMRAFELKWGAHPASGPSSLKQVSRILQDVLRGRPISWINVRPGPSRGKALLRDRKFWDDLLGDCQSACDLPVIAFWREIWEAYSEDPEVKVVLNIRPIESWFKSVQVLGKIYEPSLSKKLLCLLDPLFCMQFEMGRRLAIHVFGYDANFKTLFRNDGSTEKVYEANNAEIRAIIPEDRLLLWAPQDGWQPLCAFLNRPLPAQDTPVPRVNDAAQTLQFAQDLTRAAIIRVLRRLLSFVLLASSLTLTTRLFKTSA</sequence>
<dbReference type="InParanoid" id="A0A316W1H7"/>
<dbReference type="InterPro" id="IPR027417">
    <property type="entry name" value="P-loop_NTPase"/>
</dbReference>
<dbReference type="SUPFAM" id="SSF52540">
    <property type="entry name" value="P-loop containing nucleoside triphosphate hydrolases"/>
    <property type="match status" value="1"/>
</dbReference>
<evidence type="ECO:0000313" key="1">
    <source>
        <dbReference type="EMBL" id="PWN43757.1"/>
    </source>
</evidence>
<dbReference type="RefSeq" id="XP_025370917.1">
    <property type="nucleotide sequence ID" value="XM_025517540.1"/>
</dbReference>
<dbReference type="Gene3D" id="3.40.50.300">
    <property type="entry name" value="P-loop containing nucleotide triphosphate hydrolases"/>
    <property type="match status" value="1"/>
</dbReference>
<protein>
    <submittedName>
        <fullName evidence="1">Uncharacterized protein</fullName>
    </submittedName>
</protein>
<evidence type="ECO:0000313" key="2">
    <source>
        <dbReference type="Proteomes" id="UP000245783"/>
    </source>
</evidence>
<dbReference type="GeneID" id="37039410"/>
<proteinExistence type="predicted"/>
<accession>A0A316W1H7</accession>
<dbReference type="AlphaFoldDB" id="A0A316W1H7"/>
<dbReference type="OrthoDB" id="2938500at2759"/>
<dbReference type="InterPro" id="IPR040632">
    <property type="entry name" value="Sulfotransfer_4"/>
</dbReference>
<gene>
    <name evidence="1" type="ORF">IE81DRAFT_68233</name>
</gene>
<name>A0A316W1H7_9BASI</name>